<keyword evidence="2" id="KW-1003">Cell membrane</keyword>
<feature type="transmembrane region" description="Helical" evidence="6">
    <location>
        <begin position="746"/>
        <end position="770"/>
    </location>
</feature>
<evidence type="ECO:0000256" key="2">
    <source>
        <dbReference type="ARBA" id="ARBA00022475"/>
    </source>
</evidence>
<feature type="domain" description="ABC3 transporter permease C-terminal" evidence="7">
    <location>
        <begin position="364"/>
        <end position="476"/>
    </location>
</feature>
<dbReference type="InterPro" id="IPR047699">
    <property type="entry name" value="Permease_put_prefix"/>
</dbReference>
<dbReference type="EMBL" id="JAFKCW010000001">
    <property type="protein sequence ID" value="MBN7800099.1"/>
    <property type="molecule type" value="Genomic_DNA"/>
</dbReference>
<evidence type="ECO:0000256" key="6">
    <source>
        <dbReference type="SAM" id="Phobius"/>
    </source>
</evidence>
<dbReference type="PANTHER" id="PTHR30572">
    <property type="entry name" value="MEMBRANE COMPONENT OF TRANSPORTER-RELATED"/>
    <property type="match status" value="1"/>
</dbReference>
<proteinExistence type="predicted"/>
<gene>
    <name evidence="9" type="ORF">J0A67_04455</name>
</gene>
<evidence type="ECO:0000256" key="3">
    <source>
        <dbReference type="ARBA" id="ARBA00022692"/>
    </source>
</evidence>
<keyword evidence="10" id="KW-1185">Reference proteome</keyword>
<accession>A0ABS3BQZ1</accession>
<protein>
    <submittedName>
        <fullName evidence="9">ABC transporter permease</fullName>
    </submittedName>
</protein>
<evidence type="ECO:0000259" key="7">
    <source>
        <dbReference type="Pfam" id="PF02687"/>
    </source>
</evidence>
<dbReference type="InterPro" id="IPR003838">
    <property type="entry name" value="ABC3_permease_C"/>
</dbReference>
<feature type="transmembrane region" description="Helical" evidence="6">
    <location>
        <begin position="829"/>
        <end position="852"/>
    </location>
</feature>
<keyword evidence="5 6" id="KW-0472">Membrane</keyword>
<keyword evidence="3 6" id="KW-0812">Transmembrane</keyword>
<name>A0ABS3BQZ1_9BACT</name>
<comment type="subcellular location">
    <subcellularLocation>
        <location evidence="1">Cell membrane</location>
        <topology evidence="1">Multi-pass membrane protein</topology>
    </subcellularLocation>
</comment>
<feature type="domain" description="MacB-like periplasmic core" evidence="8">
    <location>
        <begin position="96"/>
        <end position="313"/>
    </location>
</feature>
<evidence type="ECO:0000256" key="1">
    <source>
        <dbReference type="ARBA" id="ARBA00004651"/>
    </source>
</evidence>
<evidence type="ECO:0000256" key="4">
    <source>
        <dbReference type="ARBA" id="ARBA00022989"/>
    </source>
</evidence>
<dbReference type="Pfam" id="PF02687">
    <property type="entry name" value="FtsX"/>
    <property type="match status" value="2"/>
</dbReference>
<keyword evidence="4 6" id="KW-1133">Transmembrane helix</keyword>
<dbReference type="InterPro" id="IPR050250">
    <property type="entry name" value="Macrolide_Exporter_MacB"/>
</dbReference>
<dbReference type="NCBIfam" id="NF038404">
    <property type="entry name" value="perm_prefix_2"/>
    <property type="match status" value="1"/>
</dbReference>
<evidence type="ECO:0000313" key="9">
    <source>
        <dbReference type="EMBL" id="MBN7800099.1"/>
    </source>
</evidence>
<feature type="transmembrane region" description="Helical" evidence="6">
    <location>
        <begin position="97"/>
        <end position="118"/>
    </location>
</feature>
<evidence type="ECO:0000256" key="5">
    <source>
        <dbReference type="ARBA" id="ARBA00023136"/>
    </source>
</evidence>
<comment type="caution">
    <text evidence="9">The sequence shown here is derived from an EMBL/GenBank/DDBJ whole genome shotgun (WGS) entry which is preliminary data.</text>
</comment>
<dbReference type="Proteomes" id="UP000664698">
    <property type="component" value="Unassembled WGS sequence"/>
</dbReference>
<feature type="transmembrane region" description="Helical" evidence="6">
    <location>
        <begin position="499"/>
        <end position="520"/>
    </location>
</feature>
<dbReference type="PANTHER" id="PTHR30572:SF18">
    <property type="entry name" value="ABC-TYPE MACROLIDE FAMILY EXPORT SYSTEM PERMEASE COMPONENT 2"/>
    <property type="match status" value="1"/>
</dbReference>
<sequence>MKSRPPKWADNFLSWYCREDLLDEIQGDLYELYERESRGSKRAANWQFVWNVIRFFRIKNIKKKKPAPDTNLVTAAMLMNNLLVFIRNFRRNPGHSILSLFGLSIAFACTFLIALWVINEFSFDRFHQDSDRLYKVISHVDANSSIQTEFVAGFNINTESIPEVEEATHISTGSRWPHELCFWPENETGDCVYFNGVYASPSLFSTFSFPIISGDPDPLKDVAQIAISESMAKTLYGEESPLGKIIKIDGTKEVAVAAIFQDIPSQSSITFDFALPFSILKRQWGIDDNALQSQFFNVYLKTSTQMPAGQLSEKLNQPTVIGEEYLANKITYEAVPLTDWHLNNSYENGKSAGGRIEYVRLFILIAMFVLAMAVINFVNLSTAKATLRAKEIGVRKAIGAVKSSLVVQFMSESFMMVIAAFLLGLGWTILILPTFNTIIDDHVTLSLIGGMNIVYLLIFLVTVAVLAGIYPSAVLSSFQSSEIMKGLKNTGGSLNIRKVLMAVQLCLSLGIILFSTVIYFQLDFIKAKNLGFDKENMIRVEPTYNLLKTYDAFKTEALKSGVITNMTVTNANPMVIGSNTIAVDWQGKSPDSQISFQTIGTIHNFPEMFGLEIQEGRDFLPVQQTKDSLASEALISKTAVAFFGFENPIGQKIRIHDYLDCEIVGVVNDFHTSSLKESMQPVIIYRNVITQLSGIYVKYKPGEAEAALKAIAKSYETFEPNTTIKYWFQDETFDSLYKTETIASKLVLAFSGISILIAIIGIVGLATFNTMRKTKEIGVRRVFGASHSESLLVLLKEFVWVSLLAIVVAVPLAWFASQKWLNTYAYRTAMPWMAFLLISALAVVLIVGIIWIQGQKTIATNPTKSLRSE</sequence>
<evidence type="ECO:0000313" key="10">
    <source>
        <dbReference type="Proteomes" id="UP000664698"/>
    </source>
</evidence>
<feature type="domain" description="ABC3 transporter permease C-terminal" evidence="7">
    <location>
        <begin position="749"/>
        <end position="862"/>
    </location>
</feature>
<dbReference type="Pfam" id="PF12704">
    <property type="entry name" value="MacB_PCD"/>
    <property type="match status" value="2"/>
</dbReference>
<feature type="domain" description="MacB-like periplasmic core" evidence="8">
    <location>
        <begin position="507"/>
        <end position="711"/>
    </location>
</feature>
<reference evidence="9 10" key="1">
    <citation type="submission" date="2021-03" db="EMBL/GenBank/DDBJ databases">
        <title>novel species isolated from a fishpond in China.</title>
        <authorList>
            <person name="Lu H."/>
            <person name="Cai Z."/>
        </authorList>
    </citation>
    <scope>NUCLEOTIDE SEQUENCE [LARGE SCALE GENOMIC DNA]</scope>
    <source>
        <strain evidence="9 10">JCM 31546</strain>
    </source>
</reference>
<organism evidence="9 10">
    <name type="scientific">Algoriphagus aestuariicola</name>
    <dbReference type="NCBI Taxonomy" id="1852016"/>
    <lineage>
        <taxon>Bacteria</taxon>
        <taxon>Pseudomonadati</taxon>
        <taxon>Bacteroidota</taxon>
        <taxon>Cytophagia</taxon>
        <taxon>Cytophagales</taxon>
        <taxon>Cyclobacteriaceae</taxon>
        <taxon>Algoriphagus</taxon>
    </lineage>
</organism>
<feature type="transmembrane region" description="Helical" evidence="6">
    <location>
        <begin position="453"/>
        <end position="478"/>
    </location>
</feature>
<feature type="transmembrane region" description="Helical" evidence="6">
    <location>
        <begin position="358"/>
        <end position="380"/>
    </location>
</feature>
<feature type="transmembrane region" description="Helical" evidence="6">
    <location>
        <begin position="791"/>
        <end position="817"/>
    </location>
</feature>
<feature type="transmembrane region" description="Helical" evidence="6">
    <location>
        <begin position="414"/>
        <end position="433"/>
    </location>
</feature>
<dbReference type="RefSeq" id="WP_206568062.1">
    <property type="nucleotide sequence ID" value="NZ_JAFKCW010000001.1"/>
</dbReference>
<evidence type="ECO:0000259" key="8">
    <source>
        <dbReference type="Pfam" id="PF12704"/>
    </source>
</evidence>
<dbReference type="InterPro" id="IPR025857">
    <property type="entry name" value="MacB_PCD"/>
</dbReference>